<keyword evidence="1" id="KW-0732">Signal</keyword>
<feature type="signal peptide" evidence="1">
    <location>
        <begin position="1"/>
        <end position="25"/>
    </location>
</feature>
<dbReference type="PANTHER" id="PTHR39327">
    <property type="match status" value="1"/>
</dbReference>
<dbReference type="AlphaFoldDB" id="A0A6B8MDZ6"/>
<evidence type="ECO:0000313" key="2">
    <source>
        <dbReference type="EMBL" id="QGM99513.1"/>
    </source>
</evidence>
<dbReference type="PANTHER" id="PTHR39327:SF1">
    <property type="entry name" value="BLR5470 PROTEIN"/>
    <property type="match status" value="1"/>
</dbReference>
<sequence>MAGRVLKSLALALAALGLSALPAMAGAKLPTATLSPLGPETSVPFGWVDFCQRYSAECDDGDRAPQAIDLTPAAMRKIEGVNALVNNKIEPVSDAEHAGAPDAWDYPTDGKGDCEDYALLKRRVLMEAGFPRAALLLAVVKDEHGDGHAVLMARTNRGDFVLDNLADEVKPWSQTSYRFVKRQSQENQNVWVAVGAPTSAPMYVAK</sequence>
<gene>
    <name evidence="2" type="ORF">F7D14_02840</name>
</gene>
<accession>A0A6B8MDZ6</accession>
<dbReference type="EMBL" id="CP044331">
    <property type="protein sequence ID" value="QGM99513.1"/>
    <property type="molecule type" value="Genomic_DNA"/>
</dbReference>
<dbReference type="KEGG" id="mpar:F7D14_02840"/>
<evidence type="ECO:0000313" key="3">
    <source>
        <dbReference type="Proteomes" id="UP000422569"/>
    </source>
</evidence>
<proteinExistence type="predicted"/>
<evidence type="ECO:0000256" key="1">
    <source>
        <dbReference type="SAM" id="SignalP"/>
    </source>
</evidence>
<organism evidence="2 3">
    <name type="scientific">Methylocystis parvus</name>
    <dbReference type="NCBI Taxonomy" id="134"/>
    <lineage>
        <taxon>Bacteria</taxon>
        <taxon>Pseudomonadati</taxon>
        <taxon>Pseudomonadota</taxon>
        <taxon>Alphaproteobacteria</taxon>
        <taxon>Hyphomicrobiales</taxon>
        <taxon>Methylocystaceae</taxon>
        <taxon>Methylocystis</taxon>
    </lineage>
</organism>
<name>A0A6B8MDZ6_9HYPH</name>
<reference evidence="2 3" key="1">
    <citation type="submission" date="2019-09" db="EMBL/GenBank/DDBJ databases">
        <title>Isolation and complete genome sequencing of Methylocystis species.</title>
        <authorList>
            <person name="Rumah B.L."/>
            <person name="Stead C.E."/>
            <person name="Stevens B.C."/>
            <person name="Minton N.P."/>
            <person name="Grosse-Honebrink A."/>
            <person name="Zhang Y."/>
        </authorList>
    </citation>
    <scope>NUCLEOTIDE SEQUENCE [LARGE SCALE GENOMIC DNA]</scope>
    <source>
        <strain evidence="2 3">BRCS2</strain>
    </source>
</reference>
<dbReference type="InterPro" id="IPR010319">
    <property type="entry name" value="Transglutaminase-like_Cys_pept"/>
</dbReference>
<dbReference type="Pfam" id="PF06035">
    <property type="entry name" value="Peptidase_C93"/>
    <property type="match status" value="1"/>
</dbReference>
<protein>
    <submittedName>
        <fullName evidence="2">Transglutaminase-like cysteine peptidase</fullName>
    </submittedName>
</protein>
<keyword evidence="3" id="KW-1185">Reference proteome</keyword>
<feature type="chain" id="PRO_5025664222" evidence="1">
    <location>
        <begin position="26"/>
        <end position="206"/>
    </location>
</feature>
<dbReference type="Gene3D" id="3.10.620.30">
    <property type="match status" value="1"/>
</dbReference>
<dbReference type="Proteomes" id="UP000422569">
    <property type="component" value="Chromosome"/>
</dbReference>